<protein>
    <submittedName>
        <fullName evidence="3">Uncharacterized protein</fullName>
    </submittedName>
</protein>
<evidence type="ECO:0000313" key="3">
    <source>
        <dbReference type="WBParaSite" id="TREG1_105890.1"/>
    </source>
</evidence>
<feature type="compositionally biased region" description="Low complexity" evidence="1">
    <location>
        <begin position="300"/>
        <end position="324"/>
    </location>
</feature>
<dbReference type="InterPro" id="IPR052145">
    <property type="entry name" value="Mediator/Homeobox_domain"/>
</dbReference>
<evidence type="ECO:0000256" key="1">
    <source>
        <dbReference type="SAM" id="MobiDB-lite"/>
    </source>
</evidence>
<reference evidence="2" key="1">
    <citation type="submission" date="2022-06" db="EMBL/GenBank/DDBJ databases">
        <authorList>
            <person name="Berger JAMES D."/>
            <person name="Berger JAMES D."/>
        </authorList>
    </citation>
    <scope>NUCLEOTIDE SEQUENCE [LARGE SCALE GENOMIC DNA]</scope>
</reference>
<feature type="compositionally biased region" description="Polar residues" evidence="1">
    <location>
        <begin position="203"/>
        <end position="221"/>
    </location>
</feature>
<feature type="region of interest" description="Disordered" evidence="1">
    <location>
        <begin position="1"/>
        <end position="67"/>
    </location>
</feature>
<feature type="region of interest" description="Disordered" evidence="1">
    <location>
        <begin position="412"/>
        <end position="463"/>
    </location>
</feature>
<keyword evidence="2" id="KW-1185">Reference proteome</keyword>
<feature type="compositionally biased region" description="Polar residues" evidence="1">
    <location>
        <begin position="239"/>
        <end position="275"/>
    </location>
</feature>
<feature type="compositionally biased region" description="Low complexity" evidence="1">
    <location>
        <begin position="131"/>
        <end position="144"/>
    </location>
</feature>
<evidence type="ECO:0000313" key="2">
    <source>
        <dbReference type="Proteomes" id="UP000050795"/>
    </source>
</evidence>
<feature type="compositionally biased region" description="Polar residues" evidence="1">
    <location>
        <begin position="52"/>
        <end position="67"/>
    </location>
</feature>
<proteinExistence type="predicted"/>
<feature type="region of interest" description="Disordered" evidence="1">
    <location>
        <begin position="180"/>
        <end position="324"/>
    </location>
</feature>
<feature type="compositionally biased region" description="Basic and acidic residues" evidence="1">
    <location>
        <begin position="438"/>
        <end position="447"/>
    </location>
</feature>
<sequence length="493" mass="54457">MPRNVSSSRTDQSLLDNGEVNIDELDSSNNSNSLKRIKRTAGNSDWLDTDNEAATSPVSRGQSDLGTANTDAQRLALMIQNQLDAINKEIKMIQEEKQTAEQLAEELELRVGTNRNGSSDGQLMEEYYQHQHQQQQQQQQLQQQRGGIGGVNDPSGAYYYMNQDTRLHSNNVMPSLLPNFGPTGWSPPPSPLSSRSTPFGGISNDSFSGSFSNPARNTSSLPGKETERSLPQYLPSLDPSRNIQHQPPPVQQYSQSTTGNSFMSRSSQFEQQRSMSAAGRPLHQSMGMNGSFVSTPHLNPQSSSSSSSSPSVVVTQSSNNKSTISAASISTTSITTNGGGPTRSVTLADAIAGLELLDHMRKERSAQQQQQQQQYQKNNKFASCVITENPYEFGPDEYSTVSTLELSRVSSSSETVISETNTKSQQQQQQQKLQPTDESQRLRKLSKDNNNNNNKFVVRNTESNHSNVTTSKLFWCTTFDFKYMQEAINLINS</sequence>
<dbReference type="WBParaSite" id="TREG1_105890.1">
    <property type="protein sequence ID" value="TREG1_105890.1"/>
    <property type="gene ID" value="TREG1_105890"/>
</dbReference>
<reference evidence="3" key="2">
    <citation type="submission" date="2023-11" db="UniProtKB">
        <authorList>
            <consortium name="WormBaseParasite"/>
        </authorList>
    </citation>
    <scope>IDENTIFICATION</scope>
</reference>
<feature type="region of interest" description="Disordered" evidence="1">
    <location>
        <begin position="131"/>
        <end position="157"/>
    </location>
</feature>
<feature type="compositionally biased region" description="Polar residues" evidence="1">
    <location>
        <begin position="1"/>
        <end position="15"/>
    </location>
</feature>
<accession>A0AA85IS66</accession>
<organism evidence="2 3">
    <name type="scientific">Trichobilharzia regenti</name>
    <name type="common">Nasal bird schistosome</name>
    <dbReference type="NCBI Taxonomy" id="157069"/>
    <lineage>
        <taxon>Eukaryota</taxon>
        <taxon>Metazoa</taxon>
        <taxon>Spiralia</taxon>
        <taxon>Lophotrochozoa</taxon>
        <taxon>Platyhelminthes</taxon>
        <taxon>Trematoda</taxon>
        <taxon>Digenea</taxon>
        <taxon>Strigeidida</taxon>
        <taxon>Schistosomatoidea</taxon>
        <taxon>Schistosomatidae</taxon>
        <taxon>Trichobilharzia</taxon>
    </lineage>
</organism>
<dbReference type="PANTHER" id="PTHR24330">
    <property type="entry name" value="HOMEOBOX PROTEIN BARH-LIKE"/>
    <property type="match status" value="1"/>
</dbReference>
<feature type="compositionally biased region" description="Low complexity" evidence="1">
    <location>
        <begin position="412"/>
        <end position="431"/>
    </location>
</feature>
<dbReference type="Proteomes" id="UP000050795">
    <property type="component" value="Unassembled WGS sequence"/>
</dbReference>
<feature type="compositionally biased region" description="Polar residues" evidence="1">
    <location>
        <begin position="286"/>
        <end position="299"/>
    </location>
</feature>
<name>A0AA85IS66_TRIRE</name>
<dbReference type="AlphaFoldDB" id="A0AA85IS66"/>